<organism evidence="2 3">
    <name type="scientific">Solanum commersonii</name>
    <name type="common">Commerson's wild potato</name>
    <name type="synonym">Commerson's nightshade</name>
    <dbReference type="NCBI Taxonomy" id="4109"/>
    <lineage>
        <taxon>Eukaryota</taxon>
        <taxon>Viridiplantae</taxon>
        <taxon>Streptophyta</taxon>
        <taxon>Embryophyta</taxon>
        <taxon>Tracheophyta</taxon>
        <taxon>Spermatophyta</taxon>
        <taxon>Magnoliopsida</taxon>
        <taxon>eudicotyledons</taxon>
        <taxon>Gunneridae</taxon>
        <taxon>Pentapetalae</taxon>
        <taxon>asterids</taxon>
        <taxon>lamiids</taxon>
        <taxon>Solanales</taxon>
        <taxon>Solanaceae</taxon>
        <taxon>Solanoideae</taxon>
        <taxon>Solaneae</taxon>
        <taxon>Solanum</taxon>
    </lineage>
</organism>
<keyword evidence="1" id="KW-0812">Transmembrane</keyword>
<feature type="transmembrane region" description="Helical" evidence="1">
    <location>
        <begin position="82"/>
        <end position="103"/>
    </location>
</feature>
<dbReference type="OrthoDB" id="1277691at2759"/>
<evidence type="ECO:0000256" key="1">
    <source>
        <dbReference type="SAM" id="Phobius"/>
    </source>
</evidence>
<evidence type="ECO:0000313" key="2">
    <source>
        <dbReference type="EMBL" id="KAG5627076.1"/>
    </source>
</evidence>
<comment type="caution">
    <text evidence="2">The sequence shown here is derived from an EMBL/GenBank/DDBJ whole genome shotgun (WGS) entry which is preliminary data.</text>
</comment>
<evidence type="ECO:0000313" key="3">
    <source>
        <dbReference type="Proteomes" id="UP000824120"/>
    </source>
</evidence>
<sequence length="122" mass="14039">MKFSNMKNAVKAYFERNWNKEDMMDPDEIPPTAHKSLKKILVGQSTYRFPFLSLFFKCSLAFDDNTEVCALLSSTVGSSFHYIWDVGGLFTVLIASGTIIFLFTTPPSERVRDHFRDLSLNW</sequence>
<keyword evidence="3" id="KW-1185">Reference proteome</keyword>
<keyword evidence="1" id="KW-0472">Membrane</keyword>
<dbReference type="Proteomes" id="UP000824120">
    <property type="component" value="Chromosome 2"/>
</dbReference>
<name>A0A9J6ART1_SOLCO</name>
<dbReference type="AlphaFoldDB" id="A0A9J6ART1"/>
<reference evidence="2 3" key="1">
    <citation type="submission" date="2020-09" db="EMBL/GenBank/DDBJ databases">
        <title>De no assembly of potato wild relative species, Solanum commersonii.</title>
        <authorList>
            <person name="Cho K."/>
        </authorList>
    </citation>
    <scope>NUCLEOTIDE SEQUENCE [LARGE SCALE GENOMIC DNA]</scope>
    <source>
        <strain evidence="2">LZ3.2</strain>
        <tissue evidence="2">Leaf</tissue>
    </source>
</reference>
<protein>
    <submittedName>
        <fullName evidence="2">Uncharacterized protein</fullName>
    </submittedName>
</protein>
<keyword evidence="1" id="KW-1133">Transmembrane helix</keyword>
<proteinExistence type="predicted"/>
<gene>
    <name evidence="2" type="ORF">H5410_012294</name>
</gene>
<dbReference type="EMBL" id="JACXVP010000002">
    <property type="protein sequence ID" value="KAG5627076.1"/>
    <property type="molecule type" value="Genomic_DNA"/>
</dbReference>
<accession>A0A9J6ART1</accession>